<evidence type="ECO:0000313" key="2">
    <source>
        <dbReference type="EMBL" id="RRT50803.1"/>
    </source>
</evidence>
<feature type="region of interest" description="Disordered" evidence="1">
    <location>
        <begin position="47"/>
        <end position="70"/>
    </location>
</feature>
<feature type="compositionally biased region" description="Polar residues" evidence="1">
    <location>
        <begin position="48"/>
        <end position="65"/>
    </location>
</feature>
<dbReference type="EMBL" id="AMZH03012562">
    <property type="protein sequence ID" value="RRT50803.1"/>
    <property type="molecule type" value="Genomic_DNA"/>
</dbReference>
<sequence length="241" mass="27824">MPLLSDKFRQSSKQGKTYSLDPLASHRTFRPTRPLVRVLIHKLPACASRSTPLPRSDQTNGTAQNRKPEKIRQALKQMREAKMRYLPGVLTTLEKILKKKDRTIYGAAPVALLPKPRRLLESYKSLETVKDDIAPPTTHSIASSRTGRLRSRDKSSTSQVVRAVRDRERWRFTDNDRRYDIERYALRHTEHMTKPTEKAITIKESTYERPYVKGIKADLWAKARGRTSSTQNLPRLLHILT</sequence>
<feature type="region of interest" description="Disordered" evidence="1">
    <location>
        <begin position="134"/>
        <end position="158"/>
    </location>
</feature>
<feature type="region of interest" description="Disordered" evidence="1">
    <location>
        <begin position="1"/>
        <end position="25"/>
    </location>
</feature>
<evidence type="ECO:0000313" key="3">
    <source>
        <dbReference type="Proteomes" id="UP000287651"/>
    </source>
</evidence>
<proteinExistence type="predicted"/>
<comment type="caution">
    <text evidence="2">The sequence shown here is derived from an EMBL/GenBank/DDBJ whole genome shotgun (WGS) entry which is preliminary data.</text>
</comment>
<reference evidence="2 3" key="1">
    <citation type="journal article" date="2014" name="Agronomy (Basel)">
        <title>A Draft Genome Sequence for Ensete ventricosum, the Drought-Tolerant Tree Against Hunger.</title>
        <authorList>
            <person name="Harrison J."/>
            <person name="Moore K.A."/>
            <person name="Paszkiewicz K."/>
            <person name="Jones T."/>
            <person name="Grant M."/>
            <person name="Ambacheew D."/>
            <person name="Muzemil S."/>
            <person name="Studholme D.J."/>
        </authorList>
    </citation>
    <scope>NUCLEOTIDE SEQUENCE [LARGE SCALE GENOMIC DNA]</scope>
</reference>
<feature type="compositionally biased region" description="Polar residues" evidence="1">
    <location>
        <begin position="137"/>
        <end position="146"/>
    </location>
</feature>
<dbReference type="Proteomes" id="UP000287651">
    <property type="component" value="Unassembled WGS sequence"/>
</dbReference>
<protein>
    <submittedName>
        <fullName evidence="2">Uncharacterized protein</fullName>
    </submittedName>
</protein>
<organism evidence="2 3">
    <name type="scientific">Ensete ventricosum</name>
    <name type="common">Abyssinian banana</name>
    <name type="synonym">Musa ensete</name>
    <dbReference type="NCBI Taxonomy" id="4639"/>
    <lineage>
        <taxon>Eukaryota</taxon>
        <taxon>Viridiplantae</taxon>
        <taxon>Streptophyta</taxon>
        <taxon>Embryophyta</taxon>
        <taxon>Tracheophyta</taxon>
        <taxon>Spermatophyta</taxon>
        <taxon>Magnoliopsida</taxon>
        <taxon>Liliopsida</taxon>
        <taxon>Zingiberales</taxon>
        <taxon>Musaceae</taxon>
        <taxon>Ensete</taxon>
    </lineage>
</organism>
<dbReference type="AlphaFoldDB" id="A0A426YGG2"/>
<name>A0A426YGG2_ENSVE</name>
<evidence type="ECO:0000256" key="1">
    <source>
        <dbReference type="SAM" id="MobiDB-lite"/>
    </source>
</evidence>
<gene>
    <name evidence="2" type="ORF">B296_00051504</name>
</gene>
<accession>A0A426YGG2</accession>